<dbReference type="Proteomes" id="UP001439008">
    <property type="component" value="Unassembled WGS sequence"/>
</dbReference>
<proteinExistence type="predicted"/>
<name>A0ABV2ARL9_9EUKA</name>
<reference evidence="1 2" key="1">
    <citation type="journal article" date="2024" name="BMC Biol.">
        <title>Comparative genomics of Ascetosporea gives new insight into the evolutionary basis for animal parasitism in Rhizaria.</title>
        <authorList>
            <person name="Hiltunen Thoren M."/>
            <person name="Onut-Brannstrom I."/>
            <person name="Alfjorden A."/>
            <person name="Peckova H."/>
            <person name="Swords F."/>
            <person name="Hooper C."/>
            <person name="Holzer A.S."/>
            <person name="Bass D."/>
            <person name="Burki F."/>
        </authorList>
    </citation>
    <scope>NUCLEOTIDE SEQUENCE [LARGE SCALE GENOMIC DNA]</scope>
    <source>
        <strain evidence="1">20-A016</strain>
    </source>
</reference>
<protein>
    <submittedName>
        <fullName evidence="1">Uncharacterized protein</fullName>
    </submittedName>
</protein>
<dbReference type="EMBL" id="JBDODL010002562">
    <property type="protein sequence ID" value="MES1922309.1"/>
    <property type="molecule type" value="Genomic_DNA"/>
</dbReference>
<sequence length="89" mass="10672">MTWSDCGDSNRIWSDDVFCDEDFDFCAERDFCFFAWGNRTICSKEIFFPENGFFFRSQENWSESRLYEDSIGLPMRFLRSILRSFGKVI</sequence>
<accession>A0ABV2ARL9</accession>
<gene>
    <name evidence="1" type="ORF">MHBO_003816</name>
</gene>
<keyword evidence="2" id="KW-1185">Reference proteome</keyword>
<comment type="caution">
    <text evidence="1">The sequence shown here is derived from an EMBL/GenBank/DDBJ whole genome shotgun (WGS) entry which is preliminary data.</text>
</comment>
<evidence type="ECO:0000313" key="2">
    <source>
        <dbReference type="Proteomes" id="UP001439008"/>
    </source>
</evidence>
<organism evidence="1 2">
    <name type="scientific">Bonamia ostreae</name>
    <dbReference type="NCBI Taxonomy" id="126728"/>
    <lineage>
        <taxon>Eukaryota</taxon>
        <taxon>Sar</taxon>
        <taxon>Rhizaria</taxon>
        <taxon>Endomyxa</taxon>
        <taxon>Ascetosporea</taxon>
        <taxon>Haplosporida</taxon>
        <taxon>Bonamia</taxon>
    </lineage>
</organism>
<evidence type="ECO:0000313" key="1">
    <source>
        <dbReference type="EMBL" id="MES1922309.1"/>
    </source>
</evidence>